<evidence type="ECO:0000313" key="6">
    <source>
        <dbReference type="Proteomes" id="UP000052015"/>
    </source>
</evidence>
<evidence type="ECO:0000259" key="4">
    <source>
        <dbReference type="PROSITE" id="PS51161"/>
    </source>
</evidence>
<dbReference type="Proteomes" id="UP000052015">
    <property type="component" value="Unassembled WGS sequence"/>
</dbReference>
<feature type="domain" description="ATP-cone" evidence="4">
    <location>
        <begin position="1"/>
        <end position="87"/>
    </location>
</feature>
<evidence type="ECO:0000313" key="5">
    <source>
        <dbReference type="EMBL" id="KRQ86891.1"/>
    </source>
</evidence>
<keyword evidence="1 3" id="KW-0547">Nucleotide-binding</keyword>
<dbReference type="STRING" id="908809.ABG79_01382"/>
<evidence type="ECO:0000256" key="3">
    <source>
        <dbReference type="PROSITE-ProRule" id="PRU00492"/>
    </source>
</evidence>
<dbReference type="PROSITE" id="PS51161">
    <property type="entry name" value="ATP_CONE"/>
    <property type="match status" value="1"/>
</dbReference>
<proteinExistence type="predicted"/>
<evidence type="ECO:0000256" key="1">
    <source>
        <dbReference type="ARBA" id="ARBA00022741"/>
    </source>
</evidence>
<reference evidence="5 6" key="1">
    <citation type="submission" date="2015-09" db="EMBL/GenBank/DDBJ databases">
        <title>Draft genome sequence of a Caloramator mitchellensis, a moderate thermophile from the Great Artesian Basin of Australia.</title>
        <authorList>
            <person name="Patel B.K."/>
        </authorList>
    </citation>
    <scope>NUCLEOTIDE SEQUENCE [LARGE SCALE GENOMIC DNA]</scope>
    <source>
        <strain evidence="5 6">VF08</strain>
    </source>
</reference>
<dbReference type="Pfam" id="PF03477">
    <property type="entry name" value="ATP-cone"/>
    <property type="match status" value="1"/>
</dbReference>
<dbReference type="AlphaFoldDB" id="A0A0R3JTP7"/>
<protein>
    <submittedName>
        <fullName evidence="5">Transcriptional repressor NrdR</fullName>
    </submittedName>
</protein>
<gene>
    <name evidence="5" type="primary">nrdR_1</name>
    <name evidence="5" type="ORF">ABG79_01382</name>
</gene>
<organism evidence="5 6">
    <name type="scientific">Caloramator mitchellensis</name>
    <dbReference type="NCBI Taxonomy" id="908809"/>
    <lineage>
        <taxon>Bacteria</taxon>
        <taxon>Bacillati</taxon>
        <taxon>Bacillota</taxon>
        <taxon>Clostridia</taxon>
        <taxon>Eubacteriales</taxon>
        <taxon>Clostridiaceae</taxon>
        <taxon>Caloramator</taxon>
    </lineage>
</organism>
<sequence length="87" mass="10153">MKVRKKDGRIEDFDMDKLITTVENASDDVKEPMNLSDVENVVQEVEKRLIDEKIEVLDSDFIKDVVVEKLIEFGFKDVAKAYQEFKL</sequence>
<comment type="caution">
    <text evidence="5">The sequence shown here is derived from an EMBL/GenBank/DDBJ whole genome shotgun (WGS) entry which is preliminary data.</text>
</comment>
<dbReference type="RefSeq" id="WP_057978476.1">
    <property type="nucleotide sequence ID" value="NZ_LKHP01000006.1"/>
</dbReference>
<name>A0A0R3JTP7_CALMK</name>
<evidence type="ECO:0000256" key="2">
    <source>
        <dbReference type="ARBA" id="ARBA00022840"/>
    </source>
</evidence>
<dbReference type="OrthoDB" id="1955101at2"/>
<dbReference type="InterPro" id="IPR005144">
    <property type="entry name" value="ATP-cone_dom"/>
</dbReference>
<dbReference type="EMBL" id="LKHP01000006">
    <property type="protein sequence ID" value="KRQ86891.1"/>
    <property type="molecule type" value="Genomic_DNA"/>
</dbReference>
<dbReference type="GO" id="GO:0005524">
    <property type="term" value="F:ATP binding"/>
    <property type="evidence" value="ECO:0007669"/>
    <property type="project" value="UniProtKB-UniRule"/>
</dbReference>
<accession>A0A0R3JTP7</accession>
<keyword evidence="6" id="KW-1185">Reference proteome</keyword>
<keyword evidence="2 3" id="KW-0067">ATP-binding</keyword>